<dbReference type="Proteomes" id="UP000235786">
    <property type="component" value="Unassembled WGS sequence"/>
</dbReference>
<gene>
    <name evidence="3" type="ORF">L207DRAFT_633358</name>
</gene>
<name>A0A2J6RP80_HYAVF</name>
<protein>
    <recommendedName>
        <fullName evidence="2">Clr5 domain-containing protein</fullName>
    </recommendedName>
</protein>
<feature type="region of interest" description="Disordered" evidence="1">
    <location>
        <begin position="1"/>
        <end position="51"/>
    </location>
</feature>
<evidence type="ECO:0000313" key="3">
    <source>
        <dbReference type="EMBL" id="PMD40308.1"/>
    </source>
</evidence>
<evidence type="ECO:0000256" key="1">
    <source>
        <dbReference type="SAM" id="MobiDB-lite"/>
    </source>
</evidence>
<keyword evidence="4" id="KW-1185">Reference proteome</keyword>
<dbReference type="AlphaFoldDB" id="A0A2J6RP80"/>
<dbReference type="PANTHER" id="PTHR38788">
    <property type="entry name" value="CLR5 DOMAIN-CONTAINING PROTEIN"/>
    <property type="match status" value="1"/>
</dbReference>
<dbReference type="OrthoDB" id="5308957at2759"/>
<accession>A0A2J6RP80</accession>
<proteinExistence type="predicted"/>
<dbReference type="InterPro" id="IPR025676">
    <property type="entry name" value="Clr5_dom"/>
</dbReference>
<feature type="compositionally biased region" description="Polar residues" evidence="1">
    <location>
        <begin position="1"/>
        <end position="38"/>
    </location>
</feature>
<reference evidence="3 4" key="1">
    <citation type="submission" date="2016-04" db="EMBL/GenBank/DDBJ databases">
        <title>A degradative enzymes factory behind the ericoid mycorrhizal symbiosis.</title>
        <authorList>
            <consortium name="DOE Joint Genome Institute"/>
            <person name="Martino E."/>
            <person name="Morin E."/>
            <person name="Grelet G."/>
            <person name="Kuo A."/>
            <person name="Kohler A."/>
            <person name="Daghino S."/>
            <person name="Barry K."/>
            <person name="Choi C."/>
            <person name="Cichocki N."/>
            <person name="Clum A."/>
            <person name="Copeland A."/>
            <person name="Hainaut M."/>
            <person name="Haridas S."/>
            <person name="Labutti K."/>
            <person name="Lindquist E."/>
            <person name="Lipzen A."/>
            <person name="Khouja H.-R."/>
            <person name="Murat C."/>
            <person name="Ohm R."/>
            <person name="Olson A."/>
            <person name="Spatafora J."/>
            <person name="Veneault-Fourrey C."/>
            <person name="Henrissat B."/>
            <person name="Grigoriev I."/>
            <person name="Martin F."/>
            <person name="Perotto S."/>
        </authorList>
    </citation>
    <scope>NUCLEOTIDE SEQUENCE [LARGE SCALE GENOMIC DNA]</scope>
    <source>
        <strain evidence="3 4">F</strain>
    </source>
</reference>
<feature type="domain" description="Clr5" evidence="2">
    <location>
        <begin position="93"/>
        <end position="143"/>
    </location>
</feature>
<evidence type="ECO:0000259" key="2">
    <source>
        <dbReference type="Pfam" id="PF14420"/>
    </source>
</evidence>
<evidence type="ECO:0000313" key="4">
    <source>
        <dbReference type="Proteomes" id="UP000235786"/>
    </source>
</evidence>
<organism evidence="3 4">
    <name type="scientific">Hyaloscypha variabilis (strain UAMH 11265 / GT02V1 / F)</name>
    <name type="common">Meliniomyces variabilis</name>
    <dbReference type="NCBI Taxonomy" id="1149755"/>
    <lineage>
        <taxon>Eukaryota</taxon>
        <taxon>Fungi</taxon>
        <taxon>Dikarya</taxon>
        <taxon>Ascomycota</taxon>
        <taxon>Pezizomycotina</taxon>
        <taxon>Leotiomycetes</taxon>
        <taxon>Helotiales</taxon>
        <taxon>Hyaloscyphaceae</taxon>
        <taxon>Hyaloscypha</taxon>
        <taxon>Hyaloscypha variabilis</taxon>
    </lineage>
</organism>
<dbReference type="EMBL" id="KZ613945">
    <property type="protein sequence ID" value="PMD40308.1"/>
    <property type="molecule type" value="Genomic_DNA"/>
</dbReference>
<dbReference type="PANTHER" id="PTHR38788:SF3">
    <property type="entry name" value="CLR5 DOMAIN-CONTAINING PROTEIN"/>
    <property type="match status" value="1"/>
</dbReference>
<dbReference type="Pfam" id="PF14420">
    <property type="entry name" value="Clr5"/>
    <property type="match status" value="1"/>
</dbReference>
<sequence length="519" mass="58918">MATSSSLSISPSNAYDGTNLVQSVSPEWKSPSTLQECSPGSDADSKSSRSLPLRLPQTLQKLQPRPVPNVAPNSSSICGSVAAGRRVQQHSGEEWEEMRSILHRWYIEEELPLKKVIEKARERGFGATSKMYKSHFASWGFRKCNRTRHPIRQAQDQIRYIATPKKLYHLEAMVWATRDYVRAQFDSHGWIATSFTYEKKQKPPKWFDLRAAEIQLLYSMHQMQQRQPSKAIETLNNFFGCLMHTAPYRHPTLLNGHWLMSQKIIELCAIAGDKGLGLIRSLVNYQAGIARILLRGLEPMRNVLLETDEISKIDPLSLGQAFHNGLLASANCLEEKLGPVHPTVLLTWVNLKWYWKSPIVETKQLAVRYKQALAESEAVLGPNDPMTICLLHDFTHYLFYGIGDQDGARELVSTLEERAGELVRTGLPGPHISRAYAFATVALGQFALMDDQIDECHEIFKEAMSSLAQGGTFSPMQMEILEADREAMIVSWREKRELARSKLNFARPRCMDSERELYQ</sequence>